<keyword evidence="2" id="KW-1133">Transmembrane helix</keyword>
<organism evidence="3 4">
    <name type="scientific">Mycobacterium mantenii</name>
    <dbReference type="NCBI Taxonomy" id="560555"/>
    <lineage>
        <taxon>Bacteria</taxon>
        <taxon>Bacillati</taxon>
        <taxon>Actinomycetota</taxon>
        <taxon>Actinomycetes</taxon>
        <taxon>Mycobacteriales</taxon>
        <taxon>Mycobacteriaceae</taxon>
        <taxon>Mycobacterium</taxon>
        <taxon>Mycobacterium avium complex (MAC)</taxon>
    </lineage>
</organism>
<accession>A0ABM7JS49</accession>
<keyword evidence="2" id="KW-0812">Transmembrane</keyword>
<keyword evidence="4" id="KW-1185">Reference proteome</keyword>
<name>A0ABM7JS49_MYCNT</name>
<protein>
    <submittedName>
        <fullName evidence="3">Uncharacterized protein</fullName>
    </submittedName>
</protein>
<feature type="compositionally biased region" description="Low complexity" evidence="1">
    <location>
        <begin position="80"/>
        <end position="89"/>
    </location>
</feature>
<evidence type="ECO:0000313" key="3">
    <source>
        <dbReference type="EMBL" id="BBY38377.1"/>
    </source>
</evidence>
<proteinExistence type="predicted"/>
<reference evidence="3 4" key="1">
    <citation type="journal article" date="2019" name="Emerg. Microbes Infect.">
        <title>Comprehensive subspecies identification of 175 nontuberculous mycobacteria species based on 7547 genomic profiles.</title>
        <authorList>
            <person name="Matsumoto Y."/>
            <person name="Kinjo T."/>
            <person name="Motooka D."/>
            <person name="Nabeya D."/>
            <person name="Jung N."/>
            <person name="Uechi K."/>
            <person name="Horii T."/>
            <person name="Iida T."/>
            <person name="Fujita J."/>
            <person name="Nakamura S."/>
        </authorList>
    </citation>
    <scope>NUCLEOTIDE SEQUENCE [LARGE SCALE GENOMIC DNA]</scope>
    <source>
        <strain evidence="3 4">JCM 18113</strain>
    </source>
</reference>
<evidence type="ECO:0000313" key="4">
    <source>
        <dbReference type="Proteomes" id="UP000465812"/>
    </source>
</evidence>
<dbReference type="Proteomes" id="UP000465812">
    <property type="component" value="Chromosome"/>
</dbReference>
<feature type="region of interest" description="Disordered" evidence="1">
    <location>
        <begin position="79"/>
        <end position="104"/>
    </location>
</feature>
<feature type="region of interest" description="Disordered" evidence="1">
    <location>
        <begin position="1"/>
        <end position="26"/>
    </location>
</feature>
<dbReference type="EMBL" id="AP022590">
    <property type="protein sequence ID" value="BBY38377.1"/>
    <property type="molecule type" value="Genomic_DNA"/>
</dbReference>
<evidence type="ECO:0000256" key="1">
    <source>
        <dbReference type="SAM" id="MobiDB-lite"/>
    </source>
</evidence>
<keyword evidence="2" id="KW-0472">Membrane</keyword>
<evidence type="ECO:0000256" key="2">
    <source>
        <dbReference type="SAM" id="Phobius"/>
    </source>
</evidence>
<feature type="compositionally biased region" description="Polar residues" evidence="1">
    <location>
        <begin position="10"/>
        <end position="22"/>
    </location>
</feature>
<feature type="transmembrane region" description="Helical" evidence="2">
    <location>
        <begin position="33"/>
        <end position="59"/>
    </location>
</feature>
<sequence length="104" mass="10989">MTDRPELGRVTTSEAQQPSANESYERPSRLGQIAAWVGIVAGVVFVTAVIFFSGVALAMSTYEGGWPHRDWVDDADGNAGRCPMMNPGGMMPPGGPRSVGPPGR</sequence>
<gene>
    <name evidence="3" type="ORF">MMAN_25110</name>
</gene>